<protein>
    <recommendedName>
        <fullName evidence="9">Matrin-type domain-containing protein</fullName>
    </recommendedName>
</protein>
<keyword evidence="3" id="KW-0863">Zinc-finger</keyword>
<keyword evidence="5" id="KW-0694">RNA-binding</keyword>
<dbReference type="AlphaFoldDB" id="A0A9P0H9S2"/>
<keyword evidence="6" id="KW-0539">Nucleus</keyword>
<dbReference type="InterPro" id="IPR036236">
    <property type="entry name" value="Znf_C2H2_sf"/>
</dbReference>
<evidence type="ECO:0000256" key="3">
    <source>
        <dbReference type="ARBA" id="ARBA00022771"/>
    </source>
</evidence>
<keyword evidence="11" id="KW-1185">Reference proteome</keyword>
<dbReference type="InterPro" id="IPR013085">
    <property type="entry name" value="U1-CZ_Znf_C2H2"/>
</dbReference>
<dbReference type="PANTHER" id="PTHR31148">
    <property type="entry name" value="U1 SMALL NUCLEAR RIBONUCLEOPROTEIN C"/>
    <property type="match status" value="1"/>
</dbReference>
<evidence type="ECO:0000256" key="8">
    <source>
        <dbReference type="ARBA" id="ARBA00046357"/>
    </source>
</evidence>
<dbReference type="PROSITE" id="PS50171">
    <property type="entry name" value="ZF_MATRIN"/>
    <property type="match status" value="1"/>
</dbReference>
<dbReference type="SUPFAM" id="SSF57667">
    <property type="entry name" value="beta-beta-alpha zinc fingers"/>
    <property type="match status" value="1"/>
</dbReference>
<reference evidence="10" key="1">
    <citation type="submission" date="2022-01" db="EMBL/GenBank/DDBJ databases">
        <authorList>
            <person name="King R."/>
        </authorList>
    </citation>
    <scope>NUCLEOTIDE SEQUENCE</scope>
</reference>
<evidence type="ECO:0000313" key="10">
    <source>
        <dbReference type="EMBL" id="CAH1398013.1"/>
    </source>
</evidence>
<evidence type="ECO:0000256" key="1">
    <source>
        <dbReference type="ARBA" id="ARBA00004123"/>
    </source>
</evidence>
<keyword evidence="2" id="KW-0479">Metal-binding</keyword>
<dbReference type="InterPro" id="IPR000690">
    <property type="entry name" value="Matrin/U1-C_Znf_C2H2"/>
</dbReference>
<keyword evidence="7" id="KW-0687">Ribonucleoprotein</keyword>
<dbReference type="GO" id="GO:0008270">
    <property type="term" value="F:zinc ion binding"/>
    <property type="evidence" value="ECO:0007669"/>
    <property type="project" value="UniProtKB-KW"/>
</dbReference>
<feature type="domain" description="Matrin-type" evidence="9">
    <location>
        <begin position="6"/>
        <end position="38"/>
    </location>
</feature>
<dbReference type="GO" id="GO:0005685">
    <property type="term" value="C:U1 snRNP"/>
    <property type="evidence" value="ECO:0007669"/>
    <property type="project" value="InterPro"/>
</dbReference>
<evidence type="ECO:0000259" key="9">
    <source>
        <dbReference type="PROSITE" id="PS50171"/>
    </source>
</evidence>
<name>A0A9P0H9S2_NEZVI</name>
<evidence type="ECO:0000313" key="11">
    <source>
        <dbReference type="Proteomes" id="UP001152798"/>
    </source>
</evidence>
<evidence type="ECO:0000256" key="2">
    <source>
        <dbReference type="ARBA" id="ARBA00022723"/>
    </source>
</evidence>
<evidence type="ECO:0000256" key="5">
    <source>
        <dbReference type="ARBA" id="ARBA00022884"/>
    </source>
</evidence>
<keyword evidence="4" id="KW-0862">Zinc</keyword>
<dbReference type="GO" id="GO:0000395">
    <property type="term" value="P:mRNA 5'-splice site recognition"/>
    <property type="evidence" value="ECO:0007669"/>
    <property type="project" value="InterPro"/>
</dbReference>
<accession>A0A9P0H9S2</accession>
<dbReference type="PANTHER" id="PTHR31148:SF1">
    <property type="entry name" value="U1 SMALL NUCLEAR RIBONUCLEOPROTEIN C"/>
    <property type="match status" value="1"/>
</dbReference>
<dbReference type="EMBL" id="OV725080">
    <property type="protein sequence ID" value="CAH1398013.1"/>
    <property type="molecule type" value="Genomic_DNA"/>
</dbReference>
<organism evidence="10 11">
    <name type="scientific">Nezara viridula</name>
    <name type="common">Southern green stink bug</name>
    <name type="synonym">Cimex viridulus</name>
    <dbReference type="NCBI Taxonomy" id="85310"/>
    <lineage>
        <taxon>Eukaryota</taxon>
        <taxon>Metazoa</taxon>
        <taxon>Ecdysozoa</taxon>
        <taxon>Arthropoda</taxon>
        <taxon>Hexapoda</taxon>
        <taxon>Insecta</taxon>
        <taxon>Pterygota</taxon>
        <taxon>Neoptera</taxon>
        <taxon>Paraneoptera</taxon>
        <taxon>Hemiptera</taxon>
        <taxon>Heteroptera</taxon>
        <taxon>Panheteroptera</taxon>
        <taxon>Pentatomomorpha</taxon>
        <taxon>Pentatomoidea</taxon>
        <taxon>Pentatomidae</taxon>
        <taxon>Pentatominae</taxon>
        <taxon>Nezara</taxon>
    </lineage>
</organism>
<dbReference type="GO" id="GO:0030627">
    <property type="term" value="F:pre-mRNA 5'-splice site binding"/>
    <property type="evidence" value="ECO:0007669"/>
    <property type="project" value="InterPro"/>
</dbReference>
<evidence type="ECO:0000256" key="4">
    <source>
        <dbReference type="ARBA" id="ARBA00022833"/>
    </source>
</evidence>
<proteinExistence type="predicted"/>
<evidence type="ECO:0000256" key="7">
    <source>
        <dbReference type="ARBA" id="ARBA00023274"/>
    </source>
</evidence>
<dbReference type="InterPro" id="IPR017340">
    <property type="entry name" value="U1_snRNP-C"/>
</dbReference>
<dbReference type="Proteomes" id="UP001152798">
    <property type="component" value="Chromosome 4"/>
</dbReference>
<dbReference type="Gene3D" id="3.30.160.60">
    <property type="entry name" value="Classic Zinc Finger"/>
    <property type="match status" value="1"/>
</dbReference>
<evidence type="ECO:0000256" key="6">
    <source>
        <dbReference type="ARBA" id="ARBA00023242"/>
    </source>
</evidence>
<gene>
    <name evidence="10" type="ORF">NEZAVI_LOCUS7743</name>
</gene>
<comment type="subcellular location">
    <subcellularLocation>
        <location evidence="1">Nucleus</location>
    </subcellularLocation>
</comment>
<dbReference type="Pfam" id="PF06220">
    <property type="entry name" value="zf-U1"/>
    <property type="match status" value="1"/>
</dbReference>
<comment type="subunit">
    <text evidence="8">Component of the U1 snRNP. The U1 snRNP is composed of the U1 snRNA and the 7 core Sm proteins SNRPB, SNRPD1, SNRPD2, SNRPD3, SNRPE, SNRPF and SNRPG that assemble in a heptameric protein ring on the Sm site of the small nuclear RNA to form the core snRNP, and at least 3 U1 snRNP-specific proteins SNRNP70/U1-70K, SNRPA/U1-A and SNRPC/U1-C. SNRPC/U1-C interacts with U1 snRNA and the 5' splice-site region of the pre-mRNA. Interacts (via N-terminus) with TIA1 (via C-terminus); thereby promoting spliceosomal U1 snRNP recruitment to 5' splice sites.</text>
</comment>
<sequence length="118" mass="13453">MGRGKYFCHYCNSYIEHYSFGQRKSHNSGKKHMLNVRFYYDDFVENEAQKLIDATTEAYKNGTLFQPVVVNNPPVFVLPQPMFPTAMPMLSVPVPPMIGYAMAVPSIGPPYHYPGMIQ</sequence>
<dbReference type="OrthoDB" id="76567at2759"/>